<feature type="compositionally biased region" description="Basic and acidic residues" evidence="2">
    <location>
        <begin position="93"/>
        <end position="102"/>
    </location>
</feature>
<dbReference type="InterPro" id="IPR006578">
    <property type="entry name" value="MADF-dom"/>
</dbReference>
<dbReference type="GO" id="GO:0003677">
    <property type="term" value="F:DNA binding"/>
    <property type="evidence" value="ECO:0007669"/>
    <property type="project" value="InterPro"/>
</dbReference>
<name>A0A6J1PWV8_9HYME</name>
<keyword evidence="4" id="KW-1185">Reference proteome</keyword>
<dbReference type="RefSeq" id="XP_024873833.1">
    <property type="nucleotide sequence ID" value="XM_025018065.1"/>
</dbReference>
<feature type="region of interest" description="Disordered" evidence="2">
    <location>
        <begin position="52"/>
        <end position="102"/>
    </location>
</feature>
<dbReference type="PANTHER" id="PTHR12243">
    <property type="entry name" value="MADF DOMAIN TRANSCRIPTION FACTOR"/>
    <property type="match status" value="1"/>
</dbReference>
<dbReference type="InterPro" id="IPR039353">
    <property type="entry name" value="TF_Adf1"/>
</dbReference>
<protein>
    <submittedName>
        <fullName evidence="5">Uncharacterized protein LOC112455833</fullName>
    </submittedName>
</protein>
<evidence type="ECO:0000256" key="2">
    <source>
        <dbReference type="SAM" id="MobiDB-lite"/>
    </source>
</evidence>
<accession>A0A6J1PWV8</accession>
<evidence type="ECO:0000313" key="5">
    <source>
        <dbReference type="RefSeq" id="XP_024873833.1"/>
    </source>
</evidence>
<gene>
    <name evidence="5" type="primary">LOC112455833</name>
</gene>
<sequence>MDVEDVKDRWRILRDSYVRDWRRINKNVASGASTPKSESSFRFSKAMSFLADTMKPRPTSSEPSSSTIEPVLVSSQPVYVTNNANENSSKRKRIEDKEDKNYSEEAVRTAVVNEPAEKDEVYHFAMRLAEGLRRLPHRERAELQTEFLNKIMEVEKKLELD</sequence>
<feature type="domain" description="BESS" evidence="3">
    <location>
        <begin position="118"/>
        <end position="157"/>
    </location>
</feature>
<dbReference type="InterPro" id="IPR004210">
    <property type="entry name" value="BESS_motif"/>
</dbReference>
<reference evidence="5" key="1">
    <citation type="submission" date="2025-08" db="UniProtKB">
        <authorList>
            <consortium name="RefSeq"/>
        </authorList>
    </citation>
    <scope>IDENTIFICATION</scope>
    <source>
        <tissue evidence="5">Whole body</tissue>
    </source>
</reference>
<evidence type="ECO:0000256" key="1">
    <source>
        <dbReference type="PROSITE-ProRule" id="PRU00371"/>
    </source>
</evidence>
<dbReference type="GO" id="GO:0005667">
    <property type="term" value="C:transcription regulator complex"/>
    <property type="evidence" value="ECO:0007669"/>
    <property type="project" value="TreeGrafter"/>
</dbReference>
<evidence type="ECO:0000259" key="3">
    <source>
        <dbReference type="PROSITE" id="PS51031"/>
    </source>
</evidence>
<evidence type="ECO:0000313" key="4">
    <source>
        <dbReference type="Proteomes" id="UP000504618"/>
    </source>
</evidence>
<dbReference type="OrthoDB" id="6487365at2759"/>
<keyword evidence="1" id="KW-0539">Nucleus</keyword>
<dbReference type="PANTHER" id="PTHR12243:SF69">
    <property type="entry name" value="SI:CH73-59F11.3"/>
    <property type="match status" value="1"/>
</dbReference>
<dbReference type="GeneID" id="112455833"/>
<dbReference type="GO" id="GO:0006357">
    <property type="term" value="P:regulation of transcription by RNA polymerase II"/>
    <property type="evidence" value="ECO:0007669"/>
    <property type="project" value="TreeGrafter"/>
</dbReference>
<feature type="compositionally biased region" description="Polar residues" evidence="2">
    <location>
        <begin position="73"/>
        <end position="87"/>
    </location>
</feature>
<comment type="subcellular location">
    <subcellularLocation>
        <location evidence="1">Nucleus</location>
    </subcellularLocation>
</comment>
<dbReference type="Pfam" id="PF10545">
    <property type="entry name" value="MADF_DNA_bdg"/>
    <property type="match status" value="1"/>
</dbReference>
<proteinExistence type="predicted"/>
<dbReference type="Proteomes" id="UP000504618">
    <property type="component" value="Unplaced"/>
</dbReference>
<organism evidence="4 5">
    <name type="scientific">Temnothorax curvispinosus</name>
    <dbReference type="NCBI Taxonomy" id="300111"/>
    <lineage>
        <taxon>Eukaryota</taxon>
        <taxon>Metazoa</taxon>
        <taxon>Ecdysozoa</taxon>
        <taxon>Arthropoda</taxon>
        <taxon>Hexapoda</taxon>
        <taxon>Insecta</taxon>
        <taxon>Pterygota</taxon>
        <taxon>Neoptera</taxon>
        <taxon>Endopterygota</taxon>
        <taxon>Hymenoptera</taxon>
        <taxon>Apocrita</taxon>
        <taxon>Aculeata</taxon>
        <taxon>Formicoidea</taxon>
        <taxon>Formicidae</taxon>
        <taxon>Myrmicinae</taxon>
        <taxon>Temnothorax</taxon>
    </lineage>
</organism>
<dbReference type="PROSITE" id="PS51031">
    <property type="entry name" value="BESS"/>
    <property type="match status" value="1"/>
</dbReference>
<dbReference type="AlphaFoldDB" id="A0A6J1PWV8"/>
<dbReference type="GO" id="GO:0005634">
    <property type="term" value="C:nucleus"/>
    <property type="evidence" value="ECO:0007669"/>
    <property type="project" value="UniProtKB-SubCell"/>
</dbReference>
<feature type="compositionally biased region" description="Low complexity" evidence="2">
    <location>
        <begin position="56"/>
        <end position="70"/>
    </location>
</feature>